<dbReference type="AlphaFoldDB" id="A0A4R6PLD1"/>
<reference evidence="5 6" key="1">
    <citation type="submission" date="2019-03" db="EMBL/GenBank/DDBJ databases">
        <title>Genomic Encyclopedia of Type Strains, Phase IV (KMG-IV): sequencing the most valuable type-strain genomes for metagenomic binning, comparative biology and taxonomic classification.</title>
        <authorList>
            <person name="Goeker M."/>
        </authorList>
    </citation>
    <scope>NUCLEOTIDE SEQUENCE [LARGE SCALE GENOMIC DNA]</scope>
    <source>
        <strain evidence="5 6">DSM 44496</strain>
    </source>
</reference>
<dbReference type="GO" id="GO:0003700">
    <property type="term" value="F:DNA-binding transcription factor activity"/>
    <property type="evidence" value="ECO:0007669"/>
    <property type="project" value="TreeGrafter"/>
</dbReference>
<dbReference type="EMBL" id="SNXK01000003">
    <property type="protein sequence ID" value="TDP38463.1"/>
    <property type="molecule type" value="Genomic_DNA"/>
</dbReference>
<feature type="compositionally biased region" description="Polar residues" evidence="3">
    <location>
        <begin position="20"/>
        <end position="29"/>
    </location>
</feature>
<dbReference type="InterPro" id="IPR050109">
    <property type="entry name" value="HTH-type_TetR-like_transc_reg"/>
</dbReference>
<evidence type="ECO:0000256" key="2">
    <source>
        <dbReference type="PROSITE-ProRule" id="PRU00335"/>
    </source>
</evidence>
<dbReference type="InterPro" id="IPR009057">
    <property type="entry name" value="Homeodomain-like_sf"/>
</dbReference>
<dbReference type="PANTHER" id="PTHR30055:SF153">
    <property type="entry name" value="HTH-TYPE TRANSCRIPTIONAL REPRESSOR RV3405C"/>
    <property type="match status" value="1"/>
</dbReference>
<sequence length="236" mass="25446">MSLPRIRGDEPTGALDTLGRSGQTTALTTAPSNTMGVYRMIDLAARADQRLSPTDMAILDATRACVVDFGVRRTTLTEVARRAGVSRPTVYRRWPDTGSLIAELLVRELRTIVAETMPDTGLGLDRLVRGIVAGAAAVRANAVFAKIFRTDTDLMLTYVFGRLGRNQRTLIELFATAIRIGQEDGSIRAGEPEQLAAMLLLIAQSAVQSAGTMAPLLEGAQFDTELARAIEGYLLP</sequence>
<keyword evidence="1 2" id="KW-0238">DNA-binding</keyword>
<dbReference type="Proteomes" id="UP000295087">
    <property type="component" value="Unassembled WGS sequence"/>
</dbReference>
<dbReference type="Gene3D" id="1.10.10.60">
    <property type="entry name" value="Homeodomain-like"/>
    <property type="match status" value="1"/>
</dbReference>
<protein>
    <submittedName>
        <fullName evidence="5">TetR family transcriptional regulator</fullName>
    </submittedName>
</protein>
<comment type="caution">
    <text evidence="5">The sequence shown here is derived from an EMBL/GenBank/DDBJ whole genome shotgun (WGS) entry which is preliminary data.</text>
</comment>
<dbReference type="Pfam" id="PF00440">
    <property type="entry name" value="TetR_N"/>
    <property type="match status" value="1"/>
</dbReference>
<keyword evidence="6" id="KW-1185">Reference proteome</keyword>
<name>A0A4R6PLD1_NOCIG</name>
<proteinExistence type="predicted"/>
<feature type="DNA-binding region" description="H-T-H motif" evidence="2">
    <location>
        <begin position="75"/>
        <end position="94"/>
    </location>
</feature>
<dbReference type="PROSITE" id="PS01081">
    <property type="entry name" value="HTH_TETR_1"/>
    <property type="match status" value="1"/>
</dbReference>
<feature type="domain" description="HTH tetR-type" evidence="4">
    <location>
        <begin position="52"/>
        <end position="112"/>
    </location>
</feature>
<evidence type="ECO:0000313" key="5">
    <source>
        <dbReference type="EMBL" id="TDP38463.1"/>
    </source>
</evidence>
<dbReference type="PANTHER" id="PTHR30055">
    <property type="entry name" value="HTH-TYPE TRANSCRIPTIONAL REGULATOR RUTR"/>
    <property type="match status" value="1"/>
</dbReference>
<dbReference type="InterPro" id="IPR023772">
    <property type="entry name" value="DNA-bd_HTH_TetR-type_CS"/>
</dbReference>
<feature type="compositionally biased region" description="Basic and acidic residues" evidence="3">
    <location>
        <begin position="1"/>
        <end position="10"/>
    </location>
</feature>
<dbReference type="PROSITE" id="PS50977">
    <property type="entry name" value="HTH_TETR_2"/>
    <property type="match status" value="1"/>
</dbReference>
<accession>A0A4R6PLD1</accession>
<evidence type="ECO:0000259" key="4">
    <source>
        <dbReference type="PROSITE" id="PS50977"/>
    </source>
</evidence>
<dbReference type="Gene3D" id="1.10.357.10">
    <property type="entry name" value="Tetracycline Repressor, domain 2"/>
    <property type="match status" value="1"/>
</dbReference>
<organism evidence="5 6">
    <name type="scientific">Nocardia ignorata</name>
    <dbReference type="NCBI Taxonomy" id="145285"/>
    <lineage>
        <taxon>Bacteria</taxon>
        <taxon>Bacillati</taxon>
        <taxon>Actinomycetota</taxon>
        <taxon>Actinomycetes</taxon>
        <taxon>Mycobacteriales</taxon>
        <taxon>Nocardiaceae</taxon>
        <taxon>Nocardia</taxon>
    </lineage>
</organism>
<dbReference type="InterPro" id="IPR001647">
    <property type="entry name" value="HTH_TetR"/>
</dbReference>
<feature type="region of interest" description="Disordered" evidence="3">
    <location>
        <begin position="1"/>
        <end position="29"/>
    </location>
</feature>
<gene>
    <name evidence="5" type="ORF">DFR75_103120</name>
</gene>
<evidence type="ECO:0000313" key="6">
    <source>
        <dbReference type="Proteomes" id="UP000295087"/>
    </source>
</evidence>
<dbReference type="SUPFAM" id="SSF46689">
    <property type="entry name" value="Homeodomain-like"/>
    <property type="match status" value="1"/>
</dbReference>
<dbReference type="GO" id="GO:0000976">
    <property type="term" value="F:transcription cis-regulatory region binding"/>
    <property type="evidence" value="ECO:0007669"/>
    <property type="project" value="TreeGrafter"/>
</dbReference>
<evidence type="ECO:0000256" key="1">
    <source>
        <dbReference type="ARBA" id="ARBA00023125"/>
    </source>
</evidence>
<evidence type="ECO:0000256" key="3">
    <source>
        <dbReference type="SAM" id="MobiDB-lite"/>
    </source>
</evidence>